<organism evidence="5 6">
    <name type="scientific">[Mycobacterium] fortunisiensis</name>
    <dbReference type="NCBI Taxonomy" id="2600579"/>
    <lineage>
        <taxon>Bacteria</taxon>
        <taxon>Bacillati</taxon>
        <taxon>Actinomycetota</taxon>
        <taxon>Actinomycetes</taxon>
        <taxon>Mycobacteriales</taxon>
        <taxon>Mycobacteriaceae</taxon>
        <taxon>Mycolicibacterium</taxon>
    </lineage>
</organism>
<evidence type="ECO:0000259" key="4">
    <source>
        <dbReference type="PROSITE" id="PS50977"/>
    </source>
</evidence>
<feature type="region of interest" description="Disordered" evidence="3">
    <location>
        <begin position="1"/>
        <end position="37"/>
    </location>
</feature>
<reference evidence="5 6" key="1">
    <citation type="journal article" date="2021" name="Sci. Rep.">
        <title>Phenotypic and genomic hallmarks of a novel, potentially pathogenic rapidly growing Mycobacterium species related to the Mycobacterium fortuitum complex.</title>
        <authorList>
            <person name="Gharbi R."/>
            <person name="Khanna V."/>
            <person name="Frigui W."/>
            <person name="Mhenni B."/>
            <person name="Brosch R."/>
            <person name="Mardassi H."/>
        </authorList>
    </citation>
    <scope>NUCLEOTIDE SEQUENCE [LARGE SCALE GENOMIC DNA]</scope>
    <source>
        <strain evidence="5 6">TNTM28</strain>
    </source>
</reference>
<gene>
    <name evidence="5" type="ORF">FR943_14950</name>
</gene>
<dbReference type="PROSITE" id="PS50977">
    <property type="entry name" value="HTH_TETR_2"/>
    <property type="match status" value="1"/>
</dbReference>
<dbReference type="PANTHER" id="PTHR30055">
    <property type="entry name" value="HTH-TYPE TRANSCRIPTIONAL REGULATOR RUTR"/>
    <property type="match status" value="1"/>
</dbReference>
<accession>A0ABS6KNJ1</accession>
<evidence type="ECO:0000313" key="6">
    <source>
        <dbReference type="Proteomes" id="UP000812982"/>
    </source>
</evidence>
<dbReference type="Proteomes" id="UP000812982">
    <property type="component" value="Unassembled WGS sequence"/>
</dbReference>
<comment type="caution">
    <text evidence="5">The sequence shown here is derived from an EMBL/GenBank/DDBJ whole genome shotgun (WGS) entry which is preliminary data.</text>
</comment>
<dbReference type="InterPro" id="IPR001647">
    <property type="entry name" value="HTH_TetR"/>
</dbReference>
<protein>
    <submittedName>
        <fullName evidence="5">TetR/AcrR family transcriptional regulator</fullName>
    </submittedName>
</protein>
<sequence length="228" mass="24764">MHVTDVTSAARSSRYDRQVPAHQSPHVGTRRAPAWGADLPADDAEARDRLLDAAEQCYAEIGPSRTKMSHIAARAGVHRTTVYNYFSSRDEVLAASYIRAAGIVLDSAQPYWDSDKPFLDKLIDACVVGIEVARGLPPMQVLINRNELPHTQAIAAASEDWQTRIREAIGHRLAGAAAAGQIRSDLTPDALAQWIVRICISLTMDPPDPHAGGDEAVLQAFLPRCLAP</sequence>
<dbReference type="Pfam" id="PF00440">
    <property type="entry name" value="TetR_N"/>
    <property type="match status" value="1"/>
</dbReference>
<dbReference type="EMBL" id="VOMB01000018">
    <property type="protein sequence ID" value="MBU9765136.1"/>
    <property type="molecule type" value="Genomic_DNA"/>
</dbReference>
<evidence type="ECO:0000313" key="5">
    <source>
        <dbReference type="EMBL" id="MBU9765136.1"/>
    </source>
</evidence>
<keyword evidence="6" id="KW-1185">Reference proteome</keyword>
<evidence type="ECO:0000256" key="1">
    <source>
        <dbReference type="ARBA" id="ARBA00023125"/>
    </source>
</evidence>
<dbReference type="InterPro" id="IPR050109">
    <property type="entry name" value="HTH-type_TetR-like_transc_reg"/>
</dbReference>
<evidence type="ECO:0000256" key="2">
    <source>
        <dbReference type="PROSITE-ProRule" id="PRU00335"/>
    </source>
</evidence>
<feature type="DNA-binding region" description="H-T-H motif" evidence="2">
    <location>
        <begin position="67"/>
        <end position="86"/>
    </location>
</feature>
<name>A0ABS6KNJ1_9MYCO</name>
<dbReference type="PANTHER" id="PTHR30055:SF226">
    <property type="entry name" value="HTH-TYPE TRANSCRIPTIONAL REGULATOR PKSA"/>
    <property type="match status" value="1"/>
</dbReference>
<feature type="domain" description="HTH tetR-type" evidence="4">
    <location>
        <begin position="44"/>
        <end position="104"/>
    </location>
</feature>
<keyword evidence="1 2" id="KW-0238">DNA-binding</keyword>
<feature type="compositionally biased region" description="Polar residues" evidence="3">
    <location>
        <begin position="1"/>
        <end position="11"/>
    </location>
</feature>
<proteinExistence type="predicted"/>
<evidence type="ECO:0000256" key="3">
    <source>
        <dbReference type="SAM" id="MobiDB-lite"/>
    </source>
</evidence>